<comment type="caution">
    <text evidence="2">The sequence shown here is derived from an EMBL/GenBank/DDBJ whole genome shotgun (WGS) entry which is preliminary data.</text>
</comment>
<keyword evidence="3" id="KW-1185">Reference proteome</keyword>
<proteinExistence type="predicted"/>
<feature type="region of interest" description="Disordered" evidence="1">
    <location>
        <begin position="1"/>
        <end position="27"/>
    </location>
</feature>
<gene>
    <name evidence="2" type="ORF">AB6A40_003381</name>
</gene>
<feature type="compositionally biased region" description="Basic and acidic residues" evidence="1">
    <location>
        <begin position="12"/>
        <end position="23"/>
    </location>
</feature>
<dbReference type="Proteomes" id="UP001608902">
    <property type="component" value="Unassembled WGS sequence"/>
</dbReference>
<organism evidence="2 3">
    <name type="scientific">Gnathostoma spinigerum</name>
    <dbReference type="NCBI Taxonomy" id="75299"/>
    <lineage>
        <taxon>Eukaryota</taxon>
        <taxon>Metazoa</taxon>
        <taxon>Ecdysozoa</taxon>
        <taxon>Nematoda</taxon>
        <taxon>Chromadorea</taxon>
        <taxon>Rhabditida</taxon>
        <taxon>Spirurina</taxon>
        <taxon>Gnathostomatomorpha</taxon>
        <taxon>Gnathostomatoidea</taxon>
        <taxon>Gnathostomatidae</taxon>
        <taxon>Gnathostoma</taxon>
    </lineage>
</organism>
<evidence type="ECO:0000313" key="3">
    <source>
        <dbReference type="Proteomes" id="UP001608902"/>
    </source>
</evidence>
<sequence length="98" mass="10966">MGLARWVGGEGDGGHEEREREGAVMRQTKSAQRCLRVHSTARCIHYKKGHATWRRAADCEQMFEEISYVWGGLVDRWGVRGVESGRQTGTDLDNTSGS</sequence>
<dbReference type="EMBL" id="JBGFUD010001718">
    <property type="protein sequence ID" value="MFH4976672.1"/>
    <property type="molecule type" value="Genomic_DNA"/>
</dbReference>
<dbReference type="AlphaFoldDB" id="A0ABD6EJD5"/>
<accession>A0ABD6EJD5</accession>
<evidence type="ECO:0000313" key="2">
    <source>
        <dbReference type="EMBL" id="MFH4976672.1"/>
    </source>
</evidence>
<reference evidence="2 3" key="1">
    <citation type="submission" date="2024-08" db="EMBL/GenBank/DDBJ databases">
        <title>Gnathostoma spinigerum genome.</title>
        <authorList>
            <person name="Gonzalez-Bertolin B."/>
            <person name="Monzon S."/>
            <person name="Zaballos A."/>
            <person name="Jimenez P."/>
            <person name="Dekumyoy P."/>
            <person name="Varona S."/>
            <person name="Cuesta I."/>
            <person name="Sumanam S."/>
            <person name="Adisakwattana P."/>
            <person name="Gasser R.B."/>
            <person name="Hernandez-Gonzalez A."/>
            <person name="Young N.D."/>
            <person name="Perteguer M.J."/>
        </authorList>
    </citation>
    <scope>NUCLEOTIDE SEQUENCE [LARGE SCALE GENOMIC DNA]</scope>
    <source>
        <strain evidence="2">AL3</strain>
        <tissue evidence="2">Liver</tissue>
    </source>
</reference>
<name>A0ABD6EJD5_9BILA</name>
<evidence type="ECO:0000256" key="1">
    <source>
        <dbReference type="SAM" id="MobiDB-lite"/>
    </source>
</evidence>
<protein>
    <submittedName>
        <fullName evidence="2">Uncharacterized protein</fullName>
    </submittedName>
</protein>